<feature type="coiled-coil region" evidence="1">
    <location>
        <begin position="178"/>
        <end position="224"/>
    </location>
</feature>
<comment type="caution">
    <text evidence="3">The sequence shown here is derived from an EMBL/GenBank/DDBJ whole genome shotgun (WGS) entry which is preliminary data.</text>
</comment>
<dbReference type="OrthoDB" id="5140926at2"/>
<organism evidence="3 4">
    <name type="scientific">[Collinsella] massiliensis</name>
    <dbReference type="NCBI Taxonomy" id="1232426"/>
    <lineage>
        <taxon>Bacteria</taxon>
        <taxon>Bacillati</taxon>
        <taxon>Actinomycetota</taxon>
        <taxon>Coriobacteriia</taxon>
        <taxon>Coriobacteriales</taxon>
        <taxon>Coriobacteriaceae</taxon>
        <taxon>Enorma</taxon>
    </lineage>
</organism>
<reference evidence="4" key="1">
    <citation type="submission" date="2017-04" db="EMBL/GenBank/DDBJ databases">
        <title>Function of individual gut microbiota members based on whole genome sequencing of pure cultures obtained from chicken caecum.</title>
        <authorList>
            <person name="Medvecky M."/>
            <person name="Cejkova D."/>
            <person name="Polansky O."/>
            <person name="Karasova D."/>
            <person name="Kubasova T."/>
            <person name="Cizek A."/>
            <person name="Rychlik I."/>
        </authorList>
    </citation>
    <scope>NUCLEOTIDE SEQUENCE [LARGE SCALE GENOMIC DNA]</scope>
    <source>
        <strain evidence="4">An5</strain>
    </source>
</reference>
<gene>
    <name evidence="3" type="ORF">B5G02_06595</name>
</gene>
<dbReference type="InterPro" id="IPR018760">
    <property type="entry name" value="DUF2326"/>
</dbReference>
<dbReference type="SUPFAM" id="SSF52540">
    <property type="entry name" value="P-loop containing nucleoside triphosphate hydrolases"/>
    <property type="match status" value="1"/>
</dbReference>
<dbReference type="AlphaFoldDB" id="A0A1Y3XSE8"/>
<accession>A0A1Y3XSE8</accession>
<dbReference type="Pfam" id="PF10088">
    <property type="entry name" value="DUF2326"/>
    <property type="match status" value="1"/>
</dbReference>
<name>A0A1Y3XSE8_9ACTN</name>
<evidence type="ECO:0000313" key="4">
    <source>
        <dbReference type="Proteomes" id="UP000195781"/>
    </source>
</evidence>
<evidence type="ECO:0000256" key="1">
    <source>
        <dbReference type="SAM" id="Coils"/>
    </source>
</evidence>
<evidence type="ECO:0000259" key="2">
    <source>
        <dbReference type="Pfam" id="PF10088"/>
    </source>
</evidence>
<keyword evidence="1" id="KW-0175">Coiled coil</keyword>
<sequence>MREVSFHKGANFVVDTEDSKRHNKVGKTTFLKLIDVLMGAQNRSHIYTDQETNTEAIELRDTINKKRIAAEMTLSENLDAPYGKTVELKVELFPRGRYFIDGERMSQTNYRSKLNELLFGIANNVPTFRQLINSFVRVSVGGDDNAFLRTLTRASIATYRSVYNFLFDISDPELDSKLSQLNAQLNRTRESLRQYMRVNGVEDVEQQRQILVALEGEYAQAKAQADDIFDADEYKSNRDAIASVRAEYASLVDQLSELDYRIGRNREALNNARAEKQRRADLELSRRFFDEVCTMLPNLNKTFEDMVSFNDKLCDNKISYFEDIERDLLDERTSLENEQKALLASNSQFLSLVAKDRIDEYERLSANLMQLRQDIGRCQETVDTLDRYDHELASIQENIASYSTGGSARKGKGGEYQEMMSSFNGYFTHLAQQINGEKPILVYYPDTDKFPVSITAISGSSTGTRKSLIAAFDLAYQQFAIANRIHTPRFIVHDVVENVEGEDLRTIVNAANGIDAQYIVAVLKEKLDSSNIPEDEQSALQILQLSEDDKLFEGKTVDEAESSDRMIEQLASIP</sequence>
<dbReference type="EMBL" id="NFIE01000013">
    <property type="protein sequence ID" value="OUN88443.1"/>
    <property type="molecule type" value="Genomic_DNA"/>
</dbReference>
<evidence type="ECO:0000313" key="3">
    <source>
        <dbReference type="EMBL" id="OUN88443.1"/>
    </source>
</evidence>
<protein>
    <recommendedName>
        <fullName evidence="2">DUF2326 domain-containing protein</fullName>
    </recommendedName>
</protein>
<dbReference type="Proteomes" id="UP000195781">
    <property type="component" value="Unassembled WGS sequence"/>
</dbReference>
<proteinExistence type="predicted"/>
<keyword evidence="4" id="KW-1185">Reference proteome</keyword>
<feature type="coiled-coil region" evidence="1">
    <location>
        <begin position="354"/>
        <end position="381"/>
    </location>
</feature>
<feature type="domain" description="DUF2326" evidence="2">
    <location>
        <begin position="449"/>
        <end position="553"/>
    </location>
</feature>
<dbReference type="InterPro" id="IPR027417">
    <property type="entry name" value="P-loop_NTPase"/>
</dbReference>